<feature type="transmembrane region" description="Helical" evidence="1">
    <location>
        <begin position="57"/>
        <end position="74"/>
    </location>
</feature>
<evidence type="ECO:0000256" key="1">
    <source>
        <dbReference type="SAM" id="Phobius"/>
    </source>
</evidence>
<proteinExistence type="predicted"/>
<organism evidence="2 3">
    <name type="scientific">Chitinophaga pinensis</name>
    <dbReference type="NCBI Taxonomy" id="79329"/>
    <lineage>
        <taxon>Bacteria</taxon>
        <taxon>Pseudomonadati</taxon>
        <taxon>Bacteroidota</taxon>
        <taxon>Chitinophagia</taxon>
        <taxon>Chitinophagales</taxon>
        <taxon>Chitinophagaceae</taxon>
        <taxon>Chitinophaga</taxon>
    </lineage>
</organism>
<keyword evidence="1" id="KW-0472">Membrane</keyword>
<dbReference type="EMBL" id="VOHS01000021">
    <property type="protein sequence ID" value="TWV98865.1"/>
    <property type="molecule type" value="Genomic_DNA"/>
</dbReference>
<gene>
    <name evidence="2" type="ORF">FEF09_19205</name>
</gene>
<keyword evidence="1" id="KW-1133">Transmembrane helix</keyword>
<keyword evidence="1" id="KW-0812">Transmembrane</keyword>
<comment type="caution">
    <text evidence="2">The sequence shown here is derived from an EMBL/GenBank/DDBJ whole genome shotgun (WGS) entry which is preliminary data.</text>
</comment>
<protein>
    <submittedName>
        <fullName evidence="2">Uncharacterized protein</fullName>
    </submittedName>
</protein>
<feature type="transmembrane region" description="Helical" evidence="1">
    <location>
        <begin position="27"/>
        <end position="45"/>
    </location>
</feature>
<dbReference type="RefSeq" id="WP_146306621.1">
    <property type="nucleotide sequence ID" value="NZ_VOHS01000021.1"/>
</dbReference>
<name>A0A5C6LTT2_9BACT</name>
<dbReference type="Proteomes" id="UP000318815">
    <property type="component" value="Unassembled WGS sequence"/>
</dbReference>
<evidence type="ECO:0000313" key="3">
    <source>
        <dbReference type="Proteomes" id="UP000318815"/>
    </source>
</evidence>
<dbReference type="AlphaFoldDB" id="A0A5C6LTT2"/>
<accession>A0A5C6LTT2</accession>
<sequence>MTGIPGEHVWPGQIQQLIKMTYVNPALAINTYFKIILMTTLAFVAAYNKSLRYHCSLAYLPAILYLLFMHWYFIM</sequence>
<evidence type="ECO:0000313" key="2">
    <source>
        <dbReference type="EMBL" id="TWV98865.1"/>
    </source>
</evidence>
<reference evidence="2 3" key="1">
    <citation type="submission" date="2019-08" db="EMBL/GenBank/DDBJ databases">
        <title>Whole genome sequencing of chitin degrading bacteria Chitinophaga pinensis YS16.</title>
        <authorList>
            <person name="Singh R.P."/>
            <person name="Manchanda G."/>
            <person name="Maurya I.K."/>
            <person name="Joshi N.K."/>
            <person name="Srivastava A.K."/>
        </authorList>
    </citation>
    <scope>NUCLEOTIDE SEQUENCE [LARGE SCALE GENOMIC DNA]</scope>
    <source>
        <strain evidence="2 3">YS-16</strain>
    </source>
</reference>
<keyword evidence="3" id="KW-1185">Reference proteome</keyword>